<reference evidence="1 2" key="2">
    <citation type="journal article" date="2016" name="Sci. Rep.">
        <title>A novel serine protease, Sep1, from Bacillus firmus DS-1 has nematicidal activity and degrades multiple intestinal-associated nematode proteins.</title>
        <authorList>
            <person name="Geng C."/>
            <person name="Nie X."/>
            <person name="Tang Z."/>
            <person name="Zhang Y."/>
            <person name="Lin J."/>
            <person name="Sun M."/>
            <person name="Peng D."/>
        </authorList>
    </citation>
    <scope>NUCLEOTIDE SEQUENCE [LARGE SCALE GENOMIC DNA]</scope>
    <source>
        <strain evidence="1 2">DS1</strain>
    </source>
</reference>
<dbReference type="AlphaFoldDB" id="W7KZW0"/>
<reference evidence="2" key="1">
    <citation type="submission" date="2013-03" db="EMBL/GenBank/DDBJ databases">
        <title>Draft genome sequence of Bacillus firmus DS1.</title>
        <authorList>
            <person name="Peng D."/>
            <person name="Zhu L."/>
            <person name="Sun M."/>
        </authorList>
    </citation>
    <scope>NUCLEOTIDE SEQUENCE [LARGE SCALE GENOMIC DNA]</scope>
    <source>
        <strain evidence="2">DS1</strain>
    </source>
</reference>
<dbReference type="EMBL" id="APVL01000028">
    <property type="protein sequence ID" value="EWG08821.1"/>
    <property type="molecule type" value="Genomic_DNA"/>
</dbReference>
<protein>
    <submittedName>
        <fullName evidence="1">Uncharacterized protein</fullName>
    </submittedName>
</protein>
<gene>
    <name evidence="1" type="ORF">PBF_22192</name>
</gene>
<organism evidence="1 2">
    <name type="scientific">Cytobacillus firmus DS1</name>
    <dbReference type="NCBI Taxonomy" id="1307436"/>
    <lineage>
        <taxon>Bacteria</taxon>
        <taxon>Bacillati</taxon>
        <taxon>Bacillota</taxon>
        <taxon>Bacilli</taxon>
        <taxon>Bacillales</taxon>
        <taxon>Bacillaceae</taxon>
        <taxon>Cytobacillus</taxon>
    </lineage>
</organism>
<sequence length="118" mass="13345">MTFSKEIQIPFHSKAADNKAAAVEDTNNMDAGRIRQCLINLLLTRLKRADRRIQKIADPAADKGLCKGTSVHTSISSVYAYIIVYAWKWVWLGQIHYILRGNVGDMLTEKRKTLKGIL</sequence>
<evidence type="ECO:0000313" key="1">
    <source>
        <dbReference type="EMBL" id="EWG08821.1"/>
    </source>
</evidence>
<comment type="caution">
    <text evidence="1">The sequence shown here is derived from an EMBL/GenBank/DDBJ whole genome shotgun (WGS) entry which is preliminary data.</text>
</comment>
<evidence type="ECO:0000313" key="2">
    <source>
        <dbReference type="Proteomes" id="UP000019270"/>
    </source>
</evidence>
<name>W7KZW0_CYTFI</name>
<proteinExistence type="predicted"/>
<dbReference type="Proteomes" id="UP000019270">
    <property type="component" value="Unassembled WGS sequence"/>
</dbReference>
<accession>W7KZW0</accession>